<evidence type="ECO:0000256" key="2">
    <source>
        <dbReference type="SAM" id="SignalP"/>
    </source>
</evidence>
<gene>
    <name evidence="3" type="ORF">MPH_09603</name>
</gene>
<sequence length="149" mass="16945">MLILILLSLKFAMQGHDYSMPIPFPRAFRTSPPPTELKMFGELPEEIPTSVKSEPDSQGEPLIPTQNSTPAPYSIDSTPPRLELRMRNLQSPFLSSPSETSDGFSQKRSMRGQSKQGFQTVLLTLPFRFHLYVSWRGSYQKQRSVKVRS</sequence>
<reference evidence="3 4" key="1">
    <citation type="journal article" date="2012" name="BMC Genomics">
        <title>Tools to kill: Genome of one of the most destructive plant pathogenic fungi Macrophomina phaseolina.</title>
        <authorList>
            <person name="Islam M.S."/>
            <person name="Haque M.S."/>
            <person name="Islam M.M."/>
            <person name="Emdad E.M."/>
            <person name="Halim A."/>
            <person name="Hossen Q.M.M."/>
            <person name="Hossain M.Z."/>
            <person name="Ahmed B."/>
            <person name="Rahim S."/>
            <person name="Rahman M.S."/>
            <person name="Alam M.M."/>
            <person name="Hou S."/>
            <person name="Wan X."/>
            <person name="Saito J.A."/>
            <person name="Alam M."/>
        </authorList>
    </citation>
    <scope>NUCLEOTIDE SEQUENCE [LARGE SCALE GENOMIC DNA]</scope>
    <source>
        <strain evidence="3 4">MS6</strain>
    </source>
</reference>
<accession>K2QU70</accession>
<dbReference type="HOGENOM" id="CLU_1750043_0_0_1"/>
<name>K2QU70_MACPH</name>
<feature type="chain" id="PRO_5012903959" evidence="2">
    <location>
        <begin position="16"/>
        <end position="149"/>
    </location>
</feature>
<dbReference type="VEuPathDB" id="FungiDB:MPH_09603"/>
<feature type="compositionally biased region" description="Polar residues" evidence="1">
    <location>
        <begin position="64"/>
        <end position="77"/>
    </location>
</feature>
<proteinExistence type="predicted"/>
<keyword evidence="2" id="KW-0732">Signal</keyword>
<dbReference type="AlphaFoldDB" id="K2QU70"/>
<dbReference type="InParanoid" id="K2QU70"/>
<organism evidence="3 4">
    <name type="scientific">Macrophomina phaseolina (strain MS6)</name>
    <name type="common">Charcoal rot fungus</name>
    <dbReference type="NCBI Taxonomy" id="1126212"/>
    <lineage>
        <taxon>Eukaryota</taxon>
        <taxon>Fungi</taxon>
        <taxon>Dikarya</taxon>
        <taxon>Ascomycota</taxon>
        <taxon>Pezizomycotina</taxon>
        <taxon>Dothideomycetes</taxon>
        <taxon>Dothideomycetes incertae sedis</taxon>
        <taxon>Botryosphaeriales</taxon>
        <taxon>Botryosphaeriaceae</taxon>
        <taxon>Macrophomina</taxon>
    </lineage>
</organism>
<evidence type="ECO:0000313" key="3">
    <source>
        <dbReference type="EMBL" id="EKG13321.1"/>
    </source>
</evidence>
<protein>
    <submittedName>
        <fullName evidence="3">Uncharacterized protein</fullName>
    </submittedName>
</protein>
<dbReference type="Proteomes" id="UP000007129">
    <property type="component" value="Unassembled WGS sequence"/>
</dbReference>
<dbReference type="EMBL" id="AHHD01000414">
    <property type="protein sequence ID" value="EKG13321.1"/>
    <property type="molecule type" value="Genomic_DNA"/>
</dbReference>
<feature type="region of interest" description="Disordered" evidence="1">
    <location>
        <begin position="91"/>
        <end position="113"/>
    </location>
</feature>
<feature type="region of interest" description="Disordered" evidence="1">
    <location>
        <begin position="47"/>
        <end position="79"/>
    </location>
</feature>
<evidence type="ECO:0000256" key="1">
    <source>
        <dbReference type="SAM" id="MobiDB-lite"/>
    </source>
</evidence>
<comment type="caution">
    <text evidence="3">The sequence shown here is derived from an EMBL/GenBank/DDBJ whole genome shotgun (WGS) entry which is preliminary data.</text>
</comment>
<evidence type="ECO:0000313" key="4">
    <source>
        <dbReference type="Proteomes" id="UP000007129"/>
    </source>
</evidence>
<feature type="signal peptide" evidence="2">
    <location>
        <begin position="1"/>
        <end position="15"/>
    </location>
</feature>